<keyword evidence="2" id="KW-0560">Oxidoreductase</keyword>
<dbReference type="AlphaFoldDB" id="A0A166AYC0"/>
<dbReference type="PANTHER" id="PTHR43086">
    <property type="entry name" value="VERY-LONG-CHAIN 3-OXOOACYL-COA REDUCTASE"/>
    <property type="match status" value="1"/>
</dbReference>
<dbReference type="PANTHER" id="PTHR43086:SF2">
    <property type="entry name" value="HYDROXYSTEROID DEHYDROGENASE-LIKE PROTEIN 1"/>
    <property type="match status" value="1"/>
</dbReference>
<dbReference type="GO" id="GO:0030497">
    <property type="term" value="P:fatty acid elongation"/>
    <property type="evidence" value="ECO:0007669"/>
    <property type="project" value="TreeGrafter"/>
</dbReference>
<keyword evidence="1" id="KW-0521">NADP</keyword>
<organism evidence="4 5">
    <name type="scientific">Exidia glandulosa HHB12029</name>
    <dbReference type="NCBI Taxonomy" id="1314781"/>
    <lineage>
        <taxon>Eukaryota</taxon>
        <taxon>Fungi</taxon>
        <taxon>Dikarya</taxon>
        <taxon>Basidiomycota</taxon>
        <taxon>Agaricomycotina</taxon>
        <taxon>Agaricomycetes</taxon>
        <taxon>Auriculariales</taxon>
        <taxon>Exidiaceae</taxon>
        <taxon>Exidia</taxon>
    </lineage>
</organism>
<protein>
    <submittedName>
        <fullName evidence="4">NAD(P)-binding protein</fullName>
    </submittedName>
</protein>
<evidence type="ECO:0000313" key="5">
    <source>
        <dbReference type="Proteomes" id="UP000077266"/>
    </source>
</evidence>
<dbReference type="SUPFAM" id="SSF51735">
    <property type="entry name" value="NAD(P)-binding Rossmann-fold domains"/>
    <property type="match status" value="1"/>
</dbReference>
<dbReference type="InterPro" id="IPR036291">
    <property type="entry name" value="NAD(P)-bd_dom_sf"/>
</dbReference>
<dbReference type="GO" id="GO:0005783">
    <property type="term" value="C:endoplasmic reticulum"/>
    <property type="evidence" value="ECO:0007669"/>
    <property type="project" value="TreeGrafter"/>
</dbReference>
<gene>
    <name evidence="4" type="ORF">EXIGLDRAFT_705841</name>
</gene>
<evidence type="ECO:0000256" key="1">
    <source>
        <dbReference type="ARBA" id="ARBA00022857"/>
    </source>
</evidence>
<feature type="signal peptide" evidence="3">
    <location>
        <begin position="1"/>
        <end position="19"/>
    </location>
</feature>
<evidence type="ECO:0000313" key="4">
    <source>
        <dbReference type="EMBL" id="KZV96249.1"/>
    </source>
</evidence>
<sequence>MFAKSQLLAVLFALPFALSQGGIRCNNDPITISNWTTSFETSGLRIERISFDVTSPDAGTSPQTHCTGAIVGVNRFGASGTCDDGGSWNSLALSGSATLTVVLPRECPRGSPFFLLRKYGGEGTWAVVTGGSTGIGRGYALQLAENGFNIVLVSLVQGDLDKVAREIAALPRTKVSTVQHAINFVTAGDAEWQALADVLTPLDVRVLINCAGTNHRSAAPFVSDGPQLSSAIIAVNTTATVRMTSLILPGMLARRKPALVLNMASHAGGVMPAPLHATYSGSKAFIVSWTQALGVELRKSGSLVDVAAINLGTVKVVQAPGLFQDFTPSFTVPSSERFARGVLASLGLQGGAVGRAFVMTPYWSHALLEFVVRSFGLENVAAEGAYNTLAHEAEQAMKSSKRE</sequence>
<proteinExistence type="predicted"/>
<name>A0A166AYC0_EXIGL</name>
<keyword evidence="5" id="KW-1185">Reference proteome</keyword>
<evidence type="ECO:0000256" key="2">
    <source>
        <dbReference type="ARBA" id="ARBA00023002"/>
    </source>
</evidence>
<dbReference type="CDD" id="cd05356">
    <property type="entry name" value="17beta-HSD1_like_SDR_c"/>
    <property type="match status" value="1"/>
</dbReference>
<reference evidence="4 5" key="1">
    <citation type="journal article" date="2016" name="Mol. Biol. Evol.">
        <title>Comparative Genomics of Early-Diverging Mushroom-Forming Fungi Provides Insights into the Origins of Lignocellulose Decay Capabilities.</title>
        <authorList>
            <person name="Nagy L.G."/>
            <person name="Riley R."/>
            <person name="Tritt A."/>
            <person name="Adam C."/>
            <person name="Daum C."/>
            <person name="Floudas D."/>
            <person name="Sun H."/>
            <person name="Yadav J.S."/>
            <person name="Pangilinan J."/>
            <person name="Larsson K.H."/>
            <person name="Matsuura K."/>
            <person name="Barry K."/>
            <person name="Labutti K."/>
            <person name="Kuo R."/>
            <person name="Ohm R.A."/>
            <person name="Bhattacharya S.S."/>
            <person name="Shirouzu T."/>
            <person name="Yoshinaga Y."/>
            <person name="Martin F.M."/>
            <person name="Grigoriev I.V."/>
            <person name="Hibbett D.S."/>
        </authorList>
    </citation>
    <scope>NUCLEOTIDE SEQUENCE [LARGE SCALE GENOMIC DNA]</scope>
    <source>
        <strain evidence="4 5">HHB12029</strain>
    </source>
</reference>
<dbReference type="EMBL" id="KV425945">
    <property type="protein sequence ID" value="KZV96249.1"/>
    <property type="molecule type" value="Genomic_DNA"/>
</dbReference>
<feature type="chain" id="PRO_5007870926" evidence="3">
    <location>
        <begin position="20"/>
        <end position="403"/>
    </location>
</feature>
<dbReference type="InterPro" id="IPR002347">
    <property type="entry name" value="SDR_fam"/>
</dbReference>
<dbReference type="Pfam" id="PF00106">
    <property type="entry name" value="adh_short"/>
    <property type="match status" value="1"/>
</dbReference>
<dbReference type="Proteomes" id="UP000077266">
    <property type="component" value="Unassembled WGS sequence"/>
</dbReference>
<dbReference type="PRINTS" id="PR00081">
    <property type="entry name" value="GDHRDH"/>
</dbReference>
<dbReference type="GO" id="GO:0016491">
    <property type="term" value="F:oxidoreductase activity"/>
    <property type="evidence" value="ECO:0007669"/>
    <property type="project" value="UniProtKB-KW"/>
</dbReference>
<dbReference type="InParanoid" id="A0A166AYC0"/>
<dbReference type="Gene3D" id="3.40.50.720">
    <property type="entry name" value="NAD(P)-binding Rossmann-like Domain"/>
    <property type="match status" value="1"/>
</dbReference>
<dbReference type="STRING" id="1314781.A0A166AYC0"/>
<evidence type="ECO:0000256" key="3">
    <source>
        <dbReference type="SAM" id="SignalP"/>
    </source>
</evidence>
<keyword evidence="3" id="KW-0732">Signal</keyword>
<accession>A0A166AYC0</accession>
<dbReference type="OrthoDB" id="5545019at2759"/>